<evidence type="ECO:0000256" key="1">
    <source>
        <dbReference type="ARBA" id="ARBA00004123"/>
    </source>
</evidence>
<evidence type="ECO:0000256" key="4">
    <source>
        <dbReference type="ARBA" id="ARBA00022840"/>
    </source>
</evidence>
<sequence length="1448" mass="161553">MNAEEDPSQSGYDDSMAGPGAPTTLSALEGVNGLTARDIKLVIDGGYHTVEAVAYTPKRVLEQIKGISEQKATKILAEAAKLVPMGFTTATEMHQRRSELISITTGSKQLDTLLAGGIETGSITEIFGEFRTGKSQICHTLAVTCQLPFDMGGGEGKCLYIDTEGTFRPVRLLAVANRYGLSGEEVLDNVAYARAYNSDHQLSLLQQASQMMTETRFSLLIVDSATSLYRTDFAGRGELSARQVHLAKFMRTLQRLADEFGIAVVITNQVVAQVDGGPSAMFNPDPKKPIGGNIIAHASTTRLSLKKGRGETRLCKIYDSPCLPESDAMFAINEDGIGDPSPKDLEKDTSAFLSRPKGKRIVVEEGNTSSDETSFARRHLAASDASIFFRRKHPYPRTFLWRILDDRKVLELRSVDLTVDRHHKGEAILTLLLSFPNAIRPFGVALAERDDRDALNVFVLTTANELYTLDLHKDFFIRPAATEIDVDVWCKTCVPSAFSFRYPYRIVASSAVELLVSLHDGGLLRLNRTAASDGSSWRETFFSEGGWGSAFKSLIPWKGHNTVRFGNLDLEASTAAAIALSPDEKHIFTVSLNHTLKAWNLETGRVGVQTDLLGENDRDPQKLAQFFIGAEQPKLMEVLEVQAPQDGDEYFVVTYSPKRHQFKFWGVRDADDVELGIHDVQSDFVFVPPVDELMNTTVWNMEEFHFKARPGWRSSELWIRVRTGPRCMVLTLKFDLYDSFEQLADIWKNNWVAVDSGSLTVEALKASPAYPIEPTLEDPSIHSQNVAEQWIDFLFYPGRFTSATLETALCVYRRGLGDAATRTLVLSSSAKAPIKDQISAAVAAKVPTRQLPGGQIDFDQYELDMAGQWQVFYGVVKDLHKRRGEPVALALDVEDDLPWLLLSDYASPIRACSEVEILRLNDETLASPEEPALSRPLFKALKDDLSIDVAKLLTAASSFRNSFVTSFRDQLALAVKREICQEDSYSIPDRMKAFEACCGLCEQVTDEDFEKLESLLEDLDGFAGVTQELVLAALERLVEDERGHHHQRAITAYGAKSLIRGAQETLNLTHEILLDLLVLIVFMSQELEAQETPALQPTDIYPTIIERLKGITISKWLVATYGNLDLATDFLPFVPNSIWGTYLKGRYYLAIGDFKLASTYLNRVSFGCGFFDIFNTDRYNFLSPSEKAYFHEGLSRFCQHVMYLFEKAKAHTYVIQWAEAALFAVQTEDHEQTKMLKQEVLSRLFHACVQSSNFREAYGALCRYPDNNLRRSALAMLVKTMINQSQMPLLITFPFTRQLEDVDAILAGLCRDTLSVSSGPPFHRLLYAFRIAKNNYRGAAQILYDLITRLQSSSTALQDPTDESITQAYLTLINTLSLVNEQDQYLLVGQRESEGGLKGVPEGKAASRRRLVTLEDLRREYQAELDRVAAMETGRFAFSAGGDAMDVL</sequence>
<dbReference type="InterPro" id="IPR059141">
    <property type="entry name" value="Beta-prop_Nup120_160"/>
</dbReference>
<dbReference type="GO" id="GO:0006312">
    <property type="term" value="P:mitotic recombination"/>
    <property type="evidence" value="ECO:0007669"/>
    <property type="project" value="UniProtKB-ARBA"/>
</dbReference>
<dbReference type="GO" id="GO:0000730">
    <property type="term" value="P:DNA recombinase assembly"/>
    <property type="evidence" value="ECO:0007669"/>
    <property type="project" value="TreeGrafter"/>
</dbReference>
<feature type="region of interest" description="Disordered" evidence="9">
    <location>
        <begin position="1"/>
        <end position="24"/>
    </location>
</feature>
<dbReference type="NCBIfam" id="TIGR02239">
    <property type="entry name" value="recomb_RAD51"/>
    <property type="match status" value="1"/>
</dbReference>
<dbReference type="GO" id="GO:0000794">
    <property type="term" value="C:condensed nuclear chromosome"/>
    <property type="evidence" value="ECO:0007669"/>
    <property type="project" value="TreeGrafter"/>
</dbReference>
<dbReference type="NCBIfam" id="NF003301">
    <property type="entry name" value="PRK04301.1"/>
    <property type="match status" value="1"/>
</dbReference>
<dbReference type="Proteomes" id="UP000034182">
    <property type="component" value="Unassembled WGS sequence"/>
</dbReference>
<comment type="subcellular location">
    <subcellularLocation>
        <location evidence="1">Nucleus</location>
    </subcellularLocation>
</comment>
<protein>
    <submittedName>
        <fullName evidence="12">Putative dna repair protein rad51</fullName>
    </submittedName>
</protein>
<dbReference type="EMBL" id="LAQI01000063">
    <property type="protein sequence ID" value="KKY23973.1"/>
    <property type="molecule type" value="Genomic_DNA"/>
</dbReference>
<dbReference type="Gene3D" id="3.40.50.300">
    <property type="entry name" value="P-loop containing nucleotide triphosphate hydrolases"/>
    <property type="match status" value="1"/>
</dbReference>
<dbReference type="GO" id="GO:0140664">
    <property type="term" value="F:ATP-dependent DNA damage sensor activity"/>
    <property type="evidence" value="ECO:0007669"/>
    <property type="project" value="InterPro"/>
</dbReference>
<dbReference type="GO" id="GO:1990426">
    <property type="term" value="P:mitotic recombination-dependent replication fork processing"/>
    <property type="evidence" value="ECO:0007669"/>
    <property type="project" value="InterPro"/>
</dbReference>
<comment type="caution">
    <text evidence="12">The sequence shown here is derived from an EMBL/GenBank/DDBJ whole genome shotgun (WGS) entry which is preliminary data.</text>
</comment>
<dbReference type="InterPro" id="IPR013632">
    <property type="entry name" value="Rad51_C"/>
</dbReference>
<dbReference type="InterPro" id="IPR056548">
    <property type="entry name" value="HEAT_Nup120"/>
</dbReference>
<organism evidence="12 13">
    <name type="scientific">Diplodia seriata</name>
    <dbReference type="NCBI Taxonomy" id="420778"/>
    <lineage>
        <taxon>Eukaryota</taxon>
        <taxon>Fungi</taxon>
        <taxon>Dikarya</taxon>
        <taxon>Ascomycota</taxon>
        <taxon>Pezizomycotina</taxon>
        <taxon>Dothideomycetes</taxon>
        <taxon>Dothideomycetes incertae sedis</taxon>
        <taxon>Botryosphaeriales</taxon>
        <taxon>Botryosphaeriaceae</taxon>
        <taxon>Diplodia</taxon>
    </lineage>
</organism>
<dbReference type="SUPFAM" id="SSF52540">
    <property type="entry name" value="P-loop containing nucleoside triphosphate hydrolases"/>
    <property type="match status" value="1"/>
</dbReference>
<dbReference type="InterPro" id="IPR019775">
    <property type="entry name" value="WD40_repeat_CS"/>
</dbReference>
<dbReference type="Pfam" id="PF23300">
    <property type="entry name" value="HEAT_Nup120"/>
    <property type="match status" value="1"/>
</dbReference>
<dbReference type="InterPro" id="IPR048884">
    <property type="entry name" value="Nup120_helical"/>
</dbReference>
<accession>A0A0G2GKF2</accession>
<feature type="coiled-coil region" evidence="8">
    <location>
        <begin position="1404"/>
        <end position="1434"/>
    </location>
</feature>
<dbReference type="InterPro" id="IPR020587">
    <property type="entry name" value="RecA_monomer-monomer_interface"/>
</dbReference>
<dbReference type="GO" id="GO:0003697">
    <property type="term" value="F:single-stranded DNA binding"/>
    <property type="evidence" value="ECO:0007669"/>
    <property type="project" value="InterPro"/>
</dbReference>
<dbReference type="GO" id="GO:0042802">
    <property type="term" value="F:identical protein binding"/>
    <property type="evidence" value="ECO:0007669"/>
    <property type="project" value="UniProtKB-ARBA"/>
</dbReference>
<dbReference type="InterPro" id="IPR011941">
    <property type="entry name" value="DNA_recomb/repair_Rad51"/>
</dbReference>
<evidence type="ECO:0000259" key="10">
    <source>
        <dbReference type="PROSITE" id="PS50162"/>
    </source>
</evidence>
<dbReference type="FunFam" id="1.10.150.20:FF:000008">
    <property type="entry name" value="DNA repair protein RAD51 homolog"/>
    <property type="match status" value="1"/>
</dbReference>
<reference evidence="12 13" key="1">
    <citation type="submission" date="2015-03" db="EMBL/GenBank/DDBJ databases">
        <authorList>
            <person name="Morales-Cruz A."/>
            <person name="Amrine K.C."/>
            <person name="Cantu D."/>
        </authorList>
    </citation>
    <scope>NUCLEOTIDE SEQUENCE [LARGE SCALE GENOMIC DNA]</scope>
    <source>
        <strain evidence="12">DS831</strain>
    </source>
</reference>
<evidence type="ECO:0000256" key="3">
    <source>
        <dbReference type="ARBA" id="ARBA00022741"/>
    </source>
</evidence>
<dbReference type="PROSITE" id="PS50162">
    <property type="entry name" value="RECA_2"/>
    <property type="match status" value="1"/>
</dbReference>
<evidence type="ECO:0000259" key="11">
    <source>
        <dbReference type="PROSITE" id="PS50163"/>
    </source>
</evidence>
<dbReference type="CDD" id="cd19513">
    <property type="entry name" value="Rad51"/>
    <property type="match status" value="1"/>
</dbReference>
<dbReference type="InterPro" id="IPR027417">
    <property type="entry name" value="P-loop_NTPase"/>
</dbReference>
<dbReference type="GO" id="GO:0005524">
    <property type="term" value="F:ATP binding"/>
    <property type="evidence" value="ECO:0007669"/>
    <property type="project" value="UniProtKB-KW"/>
</dbReference>
<evidence type="ECO:0000313" key="13">
    <source>
        <dbReference type="Proteomes" id="UP000034182"/>
    </source>
</evidence>
<dbReference type="PROSITE" id="PS50082">
    <property type="entry name" value="WD_REPEATS_2"/>
    <property type="match status" value="1"/>
</dbReference>
<dbReference type="FunFam" id="3.40.50.300:FF:000092">
    <property type="entry name" value="DNA repair protein Rad51 homolog"/>
    <property type="match status" value="1"/>
</dbReference>
<dbReference type="GO" id="GO:0007131">
    <property type="term" value="P:reciprocal meiotic recombination"/>
    <property type="evidence" value="ECO:0007669"/>
    <property type="project" value="TreeGrafter"/>
</dbReference>
<feature type="domain" description="RecA family profile 2" evidence="11">
    <location>
        <begin position="279"/>
        <end position="342"/>
    </location>
</feature>
<dbReference type="GO" id="GO:0042148">
    <property type="term" value="P:DNA strand invasion"/>
    <property type="evidence" value="ECO:0007669"/>
    <property type="project" value="TreeGrafter"/>
</dbReference>
<dbReference type="PROSITE" id="PS00678">
    <property type="entry name" value="WD_REPEATS_1"/>
    <property type="match status" value="1"/>
</dbReference>
<dbReference type="PANTHER" id="PTHR22942:SF39">
    <property type="entry name" value="DNA REPAIR PROTEIN RAD51 HOMOLOG 1"/>
    <property type="match status" value="1"/>
</dbReference>
<gene>
    <name evidence="12" type="ORF">UCDDS831_g02628</name>
</gene>
<keyword evidence="5" id="KW-0539">Nucleus</keyword>
<dbReference type="PANTHER" id="PTHR22942">
    <property type="entry name" value="RECA/RAD51/RADA DNA STRAND-PAIRING FAMILY MEMBER"/>
    <property type="match status" value="1"/>
</dbReference>
<reference evidence="12 13" key="2">
    <citation type="submission" date="2015-05" db="EMBL/GenBank/DDBJ databases">
        <title>Distinctive expansion of gene families associated with plant cell wall degradation and secondary metabolism in the genomes of grapevine trunk pathogens.</title>
        <authorList>
            <person name="Lawrence D.P."/>
            <person name="Travadon R."/>
            <person name="Rolshausen P.E."/>
            <person name="Baumgartner K."/>
        </authorList>
    </citation>
    <scope>NUCLEOTIDE SEQUENCE [LARGE SCALE GENOMIC DNA]</scope>
    <source>
        <strain evidence="12">DS831</strain>
    </source>
</reference>
<evidence type="ECO:0000256" key="5">
    <source>
        <dbReference type="ARBA" id="ARBA00023242"/>
    </source>
</evidence>
<dbReference type="Pfam" id="PF11715">
    <property type="entry name" value="Beta-prop_Nup120_160"/>
    <property type="match status" value="1"/>
</dbReference>
<dbReference type="GO" id="GO:0000723">
    <property type="term" value="P:telomere maintenance"/>
    <property type="evidence" value="ECO:0007669"/>
    <property type="project" value="UniProtKB-ARBA"/>
</dbReference>
<keyword evidence="8" id="KW-0175">Coiled coil</keyword>
<dbReference type="SMART" id="SM00382">
    <property type="entry name" value="AAA"/>
    <property type="match status" value="1"/>
</dbReference>
<feature type="repeat" description="WD" evidence="6">
    <location>
        <begin position="568"/>
        <end position="609"/>
    </location>
</feature>
<dbReference type="Gene3D" id="1.10.150.20">
    <property type="entry name" value="5' to 3' exonuclease, C-terminal subdomain"/>
    <property type="match status" value="1"/>
</dbReference>
<keyword evidence="3 7" id="KW-0547">Nucleotide-binding</keyword>
<evidence type="ECO:0000256" key="7">
    <source>
        <dbReference type="RuleBase" id="RU003422"/>
    </source>
</evidence>
<dbReference type="Pfam" id="PF08423">
    <property type="entry name" value="Rad51"/>
    <property type="match status" value="1"/>
</dbReference>
<evidence type="ECO:0000256" key="6">
    <source>
        <dbReference type="PROSITE-ProRule" id="PRU00221"/>
    </source>
</evidence>
<name>A0A0G2GKF2_9PEZI</name>
<dbReference type="Pfam" id="PF21486">
    <property type="entry name" value="NUP120_helical"/>
    <property type="match status" value="1"/>
</dbReference>
<evidence type="ECO:0000256" key="9">
    <source>
        <dbReference type="SAM" id="MobiDB-lite"/>
    </source>
</evidence>
<evidence type="ECO:0000313" key="12">
    <source>
        <dbReference type="EMBL" id="KKY23973.1"/>
    </source>
</evidence>
<dbReference type="InterPro" id="IPR010995">
    <property type="entry name" value="DNA_repair_Rad51/TF_NusA_a-hlx"/>
</dbReference>
<dbReference type="GO" id="GO:0000150">
    <property type="term" value="F:DNA strand exchange activity"/>
    <property type="evidence" value="ECO:0007669"/>
    <property type="project" value="InterPro"/>
</dbReference>
<keyword evidence="4 7" id="KW-0067">ATP-binding</keyword>
<dbReference type="SUPFAM" id="SSF47794">
    <property type="entry name" value="Rad51 N-terminal domain-like"/>
    <property type="match status" value="1"/>
</dbReference>
<feature type="domain" description="RecA family profile 1" evidence="10">
    <location>
        <begin position="99"/>
        <end position="270"/>
    </location>
</feature>
<evidence type="ECO:0000256" key="2">
    <source>
        <dbReference type="ARBA" id="ARBA00007095"/>
    </source>
</evidence>
<proteinExistence type="inferred from homology"/>
<comment type="similarity">
    <text evidence="2">Belongs to the RecA family. RAD51 subfamily.</text>
</comment>
<keyword evidence="6" id="KW-0853">WD repeat</keyword>
<dbReference type="GO" id="GO:0070192">
    <property type="term" value="P:chromosome organization involved in meiotic cell cycle"/>
    <property type="evidence" value="ECO:0007669"/>
    <property type="project" value="TreeGrafter"/>
</dbReference>
<evidence type="ECO:0000256" key="8">
    <source>
        <dbReference type="SAM" id="Coils"/>
    </source>
</evidence>
<dbReference type="InterPro" id="IPR003593">
    <property type="entry name" value="AAA+_ATPase"/>
</dbReference>
<dbReference type="PROSITE" id="PS50163">
    <property type="entry name" value="RECA_3"/>
    <property type="match status" value="1"/>
</dbReference>
<dbReference type="Pfam" id="PF14520">
    <property type="entry name" value="HHH_5"/>
    <property type="match status" value="1"/>
</dbReference>
<dbReference type="InterPro" id="IPR020588">
    <property type="entry name" value="RecA_ATP-bd"/>
</dbReference>
<dbReference type="InterPro" id="IPR001680">
    <property type="entry name" value="WD40_rpt"/>
</dbReference>
<dbReference type="GO" id="GO:0003690">
    <property type="term" value="F:double-stranded DNA binding"/>
    <property type="evidence" value="ECO:0007669"/>
    <property type="project" value="InterPro"/>
</dbReference>